<dbReference type="AlphaFoldDB" id="A0ABD1YEX9"/>
<reference evidence="2 3" key="1">
    <citation type="submission" date="2024-09" db="EMBL/GenBank/DDBJ databases">
        <title>Chromosome-scale assembly of Riccia fluitans.</title>
        <authorList>
            <person name="Paukszto L."/>
            <person name="Sawicki J."/>
            <person name="Karawczyk K."/>
            <person name="Piernik-Szablinska J."/>
            <person name="Szczecinska M."/>
            <person name="Mazdziarz M."/>
        </authorList>
    </citation>
    <scope>NUCLEOTIDE SEQUENCE [LARGE SCALE GENOMIC DNA]</scope>
    <source>
        <strain evidence="2">Rf_01</strain>
        <tissue evidence="2">Aerial parts of the thallus</tissue>
    </source>
</reference>
<gene>
    <name evidence="2" type="ORF">R1flu_013899</name>
</gene>
<feature type="region of interest" description="Disordered" evidence="1">
    <location>
        <begin position="61"/>
        <end position="80"/>
    </location>
</feature>
<dbReference type="EMBL" id="JBHFFA010000004">
    <property type="protein sequence ID" value="KAL2629213.1"/>
    <property type="molecule type" value="Genomic_DNA"/>
</dbReference>
<evidence type="ECO:0000313" key="2">
    <source>
        <dbReference type="EMBL" id="KAL2629213.1"/>
    </source>
</evidence>
<evidence type="ECO:0000256" key="1">
    <source>
        <dbReference type="SAM" id="MobiDB-lite"/>
    </source>
</evidence>
<protein>
    <submittedName>
        <fullName evidence="2">Uncharacterized protein</fullName>
    </submittedName>
</protein>
<sequence length="146" mass="15912">MEARRSSFEPFYGSGGGQSLVGDSQPSYFSQGFNLSQFPIPMMPSAPSLFPFMRPPISFSPMTSPMPPTPTPIPGSFASSSATAQVPPILMSGPSVPPVRPLQAVVEDKQAAYLKTEVLIQILPSFPNRQAQRRLIMETLREQTQL</sequence>
<evidence type="ECO:0000313" key="3">
    <source>
        <dbReference type="Proteomes" id="UP001605036"/>
    </source>
</evidence>
<feature type="compositionally biased region" description="Pro residues" evidence="1">
    <location>
        <begin position="64"/>
        <end position="73"/>
    </location>
</feature>
<comment type="caution">
    <text evidence="2">The sequence shown here is derived from an EMBL/GenBank/DDBJ whole genome shotgun (WGS) entry which is preliminary data.</text>
</comment>
<keyword evidence="3" id="KW-1185">Reference proteome</keyword>
<organism evidence="2 3">
    <name type="scientific">Riccia fluitans</name>
    <dbReference type="NCBI Taxonomy" id="41844"/>
    <lineage>
        <taxon>Eukaryota</taxon>
        <taxon>Viridiplantae</taxon>
        <taxon>Streptophyta</taxon>
        <taxon>Embryophyta</taxon>
        <taxon>Marchantiophyta</taxon>
        <taxon>Marchantiopsida</taxon>
        <taxon>Marchantiidae</taxon>
        <taxon>Marchantiales</taxon>
        <taxon>Ricciaceae</taxon>
        <taxon>Riccia</taxon>
    </lineage>
</organism>
<dbReference type="Proteomes" id="UP001605036">
    <property type="component" value="Unassembled WGS sequence"/>
</dbReference>
<proteinExistence type="predicted"/>
<name>A0ABD1YEX9_9MARC</name>
<accession>A0ABD1YEX9</accession>